<feature type="region of interest" description="Disordered" evidence="1">
    <location>
        <begin position="98"/>
        <end position="121"/>
    </location>
</feature>
<comment type="caution">
    <text evidence="2">The sequence shown here is derived from an EMBL/GenBank/DDBJ whole genome shotgun (WGS) entry which is preliminary data.</text>
</comment>
<protein>
    <submittedName>
        <fullName evidence="2">Uncharacterized protein</fullName>
    </submittedName>
</protein>
<dbReference type="EMBL" id="BGJZ01000100">
    <property type="protein sequence ID" value="GBH08746.1"/>
    <property type="molecule type" value="Genomic_DNA"/>
</dbReference>
<gene>
    <name evidence="2" type="ORF">KPSA1_02127</name>
</gene>
<sequence length="121" mass="13240">MPLPYIEKTASQLPSSHCVALRQYAGLKSGMSGCLLRKCITHRHHKHLCLAGRTACHWAVDIVMRSCAGCAVGVSQTDDRCVAFPVTHTADSMLRMSWRGSSASSSSRRSSGDINRFSRMT</sequence>
<evidence type="ECO:0000256" key="1">
    <source>
        <dbReference type="SAM" id="MobiDB-lite"/>
    </source>
</evidence>
<evidence type="ECO:0000313" key="2">
    <source>
        <dbReference type="EMBL" id="GBH08746.1"/>
    </source>
</evidence>
<evidence type="ECO:0000313" key="3">
    <source>
        <dbReference type="Proteomes" id="UP000247480"/>
    </source>
</evidence>
<reference evidence="2 3" key="1">
    <citation type="submission" date="2018-04" db="EMBL/GenBank/DDBJ databases">
        <title>Draft genome sequence of Pseudomonas syringae pv. actinidiae biovar 1 strains isolated from kiwifruit in Kagawa prefecture.</title>
        <authorList>
            <person name="Tabuchi M."/>
            <person name="Saito M."/>
            <person name="Fujiwara S."/>
            <person name="Sasa N."/>
            <person name="Akimitsu K."/>
            <person name="Gomi K."/>
            <person name="Konishi-Sugita S."/>
            <person name="Hamano K."/>
            <person name="Kataoka I."/>
        </authorList>
    </citation>
    <scope>NUCLEOTIDE SEQUENCE [LARGE SCALE GENOMIC DNA]</scope>
    <source>
        <strain evidence="2 3">MAFF212206</strain>
    </source>
</reference>
<organism evidence="2 3">
    <name type="scientific">Pseudomonas syringae pv. actinidiae</name>
    <dbReference type="NCBI Taxonomy" id="103796"/>
    <lineage>
        <taxon>Bacteria</taxon>
        <taxon>Pseudomonadati</taxon>
        <taxon>Pseudomonadota</taxon>
        <taxon>Gammaproteobacteria</taxon>
        <taxon>Pseudomonadales</taxon>
        <taxon>Pseudomonadaceae</taxon>
        <taxon>Pseudomonas</taxon>
        <taxon>Pseudomonas syringae</taxon>
    </lineage>
</organism>
<proteinExistence type="predicted"/>
<feature type="compositionally biased region" description="Low complexity" evidence="1">
    <location>
        <begin position="98"/>
        <end position="109"/>
    </location>
</feature>
<name>A0A2V0Q7F4_PSESF</name>
<dbReference type="Proteomes" id="UP000247480">
    <property type="component" value="Unassembled WGS sequence"/>
</dbReference>
<dbReference type="AlphaFoldDB" id="A0A2V0Q7F4"/>
<accession>A0A2V0Q7F4</accession>